<sequence>MAETAETAAPGNEVSISDETIEQSKTFIGQWNQLISTTNWGKGEIISQWRASLKDSNASVNEYSDEAWCQLVGGVTPQHVGRLRRTFDRFGSEYQDYSGLYWSHFYAALDWEDAEMWLEGAIQNKWSISQMRHQRWETLGSDPNDQPRTSDVVATELAEESQTLALSEQNRQNDKNYVEGPVHEGPDFGDEGSGDGSKSTKTSDGSPESSDSAEEPEEFVAKPFESFTDLPDDVLDAVNAFKIAIIAHKTNEWADISREDMSDLLDALKQLVRTTT</sequence>
<dbReference type="Proteomes" id="UP000322214">
    <property type="component" value="Chromosome"/>
</dbReference>
<feature type="region of interest" description="Disordered" evidence="1">
    <location>
        <begin position="165"/>
        <end position="225"/>
    </location>
</feature>
<keyword evidence="3" id="KW-1185">Reference proteome</keyword>
<accession>A0A5B9PBN7</accession>
<evidence type="ECO:0000313" key="3">
    <source>
        <dbReference type="Proteomes" id="UP000322214"/>
    </source>
</evidence>
<dbReference type="RefSeq" id="WP_075084650.1">
    <property type="nucleotide sequence ID" value="NZ_CP042912.1"/>
</dbReference>
<evidence type="ECO:0000256" key="1">
    <source>
        <dbReference type="SAM" id="MobiDB-lite"/>
    </source>
</evidence>
<reference evidence="2 3" key="1">
    <citation type="submission" date="2019-08" db="EMBL/GenBank/DDBJ databases">
        <title>Deep-cultivation of Planctomycetes and their phenomic and genomic characterization uncovers novel biology.</title>
        <authorList>
            <person name="Wiegand S."/>
            <person name="Jogler M."/>
            <person name="Boedeker C."/>
            <person name="Pinto D."/>
            <person name="Vollmers J."/>
            <person name="Rivas-Marin E."/>
            <person name="Kohn T."/>
            <person name="Peeters S.H."/>
            <person name="Heuer A."/>
            <person name="Rast P."/>
            <person name="Oberbeckmann S."/>
            <person name="Bunk B."/>
            <person name="Jeske O."/>
            <person name="Meyerdierks A."/>
            <person name="Storesund J.E."/>
            <person name="Kallscheuer N."/>
            <person name="Luecker S."/>
            <person name="Lage O.M."/>
            <person name="Pohl T."/>
            <person name="Merkel B.J."/>
            <person name="Hornburger P."/>
            <person name="Mueller R.-W."/>
            <person name="Bruemmer F."/>
            <person name="Labrenz M."/>
            <person name="Spormann A.M."/>
            <person name="Op den Camp H."/>
            <person name="Overmann J."/>
            <person name="Amann R."/>
            <person name="Jetten M.S.M."/>
            <person name="Mascher T."/>
            <person name="Medema M.H."/>
            <person name="Devos D.P."/>
            <person name="Kaster A.-K."/>
            <person name="Ovreas L."/>
            <person name="Rohde M."/>
            <person name="Galperin M.Y."/>
            <person name="Jogler C."/>
        </authorList>
    </citation>
    <scope>NUCLEOTIDE SEQUENCE [LARGE SCALE GENOMIC DNA]</scope>
    <source>
        <strain evidence="2 3">FC18</strain>
    </source>
</reference>
<feature type="compositionally biased region" description="Low complexity" evidence="1">
    <location>
        <begin position="196"/>
        <end position="210"/>
    </location>
</feature>
<gene>
    <name evidence="2" type="ORF">MFFC18_40330</name>
</gene>
<dbReference type="OrthoDB" id="264328at2"/>
<dbReference type="AlphaFoldDB" id="A0A5B9PBN7"/>
<dbReference type="KEGG" id="mff:MFFC18_40330"/>
<proteinExistence type="predicted"/>
<feature type="compositionally biased region" description="Basic and acidic residues" evidence="1">
    <location>
        <begin position="171"/>
        <end position="186"/>
    </location>
</feature>
<organism evidence="2 3">
    <name type="scientific">Mariniblastus fucicola</name>
    <dbReference type="NCBI Taxonomy" id="980251"/>
    <lineage>
        <taxon>Bacteria</taxon>
        <taxon>Pseudomonadati</taxon>
        <taxon>Planctomycetota</taxon>
        <taxon>Planctomycetia</taxon>
        <taxon>Pirellulales</taxon>
        <taxon>Pirellulaceae</taxon>
        <taxon>Mariniblastus</taxon>
    </lineage>
</organism>
<protein>
    <submittedName>
        <fullName evidence="2">Uncharacterized protein</fullName>
    </submittedName>
</protein>
<dbReference type="EMBL" id="CP042912">
    <property type="protein sequence ID" value="QEG24117.1"/>
    <property type="molecule type" value="Genomic_DNA"/>
</dbReference>
<evidence type="ECO:0000313" key="2">
    <source>
        <dbReference type="EMBL" id="QEG24117.1"/>
    </source>
</evidence>
<name>A0A5B9PBN7_9BACT</name>